<dbReference type="InterPro" id="IPR010914">
    <property type="entry name" value="RsgA_GTPase_dom"/>
</dbReference>
<feature type="domain" description="EngC GTPase" evidence="1">
    <location>
        <begin position="1"/>
        <end position="141"/>
    </location>
</feature>
<dbReference type="InterPro" id="IPR004881">
    <property type="entry name" value="Ribosome_biogen_GTPase_RsgA"/>
</dbReference>
<accession>A0ABY5AGG5</accession>
<evidence type="ECO:0000259" key="1">
    <source>
        <dbReference type="PROSITE" id="PS50936"/>
    </source>
</evidence>
<dbReference type="PANTHER" id="PTHR32120">
    <property type="entry name" value="SMALL RIBOSOMAL SUBUNIT BIOGENESIS GTPASE RSGA"/>
    <property type="match status" value="1"/>
</dbReference>
<sequence>MKFNLEGLLRGDYKSRMDGYAVPRQNGVEAWLVAIKSDLVDDAEAKRTLESVATVVDQVFVTTQDDSQSFTELINALGSGKTAVVFGRSGAGKSTMINLLTGAVLATEQVREGDGKGRHKTTRRTLHTHNGLILIDSPGVREIAVVEDEESIARVFSDILDVAHGCFFSDCTHTVEPDCAVHAAIEEGALDAARLDRYRLKISLRVVYPVLILFLYALPL</sequence>
<organism evidence="2 3">
    <name type="scientific">Arcanobacterium pinnipediorum</name>
    <dbReference type="NCBI Taxonomy" id="1503041"/>
    <lineage>
        <taxon>Bacteria</taxon>
        <taxon>Bacillati</taxon>
        <taxon>Actinomycetota</taxon>
        <taxon>Actinomycetes</taxon>
        <taxon>Actinomycetales</taxon>
        <taxon>Actinomycetaceae</taxon>
        <taxon>Arcanobacterium</taxon>
    </lineage>
</organism>
<evidence type="ECO:0000313" key="2">
    <source>
        <dbReference type="EMBL" id="USR78806.1"/>
    </source>
</evidence>
<proteinExistence type="predicted"/>
<name>A0ABY5AGG5_9ACTO</name>
<reference evidence="2" key="1">
    <citation type="submission" date="2022-06" db="EMBL/GenBank/DDBJ databases">
        <title>Complete Genome Sequence of Arcanobacterium pinnipediorum strain DSM 28752 isolated from a harbour seal.</title>
        <authorList>
            <person name="Borowiak M."/>
            <person name="Kreitlow A."/>
            <person name="Alssahen M."/>
            <person name="Malorny B."/>
            <person name="Laemmler C."/>
            <person name="Prenger-Berninghoff E."/>
            <person name="Siebert U."/>
            <person name="Ploetz M."/>
            <person name="Abdulmawjood A."/>
        </authorList>
    </citation>
    <scope>NUCLEOTIDE SEQUENCE</scope>
    <source>
        <strain evidence="2">DSM 28752</strain>
    </source>
</reference>
<dbReference type="SUPFAM" id="SSF52540">
    <property type="entry name" value="P-loop containing nucleoside triphosphate hydrolases"/>
    <property type="match status" value="1"/>
</dbReference>
<dbReference type="EMBL" id="CP099547">
    <property type="protein sequence ID" value="USR78806.1"/>
    <property type="molecule type" value="Genomic_DNA"/>
</dbReference>
<dbReference type="RefSeq" id="WP_252672621.1">
    <property type="nucleotide sequence ID" value="NZ_CP099547.1"/>
</dbReference>
<evidence type="ECO:0000313" key="3">
    <source>
        <dbReference type="Proteomes" id="UP001056109"/>
    </source>
</evidence>
<keyword evidence="3" id="KW-1185">Reference proteome</keyword>
<dbReference type="Proteomes" id="UP001056109">
    <property type="component" value="Chromosome"/>
</dbReference>
<dbReference type="InterPro" id="IPR027417">
    <property type="entry name" value="P-loop_NTPase"/>
</dbReference>
<dbReference type="PROSITE" id="PS50936">
    <property type="entry name" value="ENGC_GTPASE"/>
    <property type="match status" value="1"/>
</dbReference>
<protein>
    <submittedName>
        <fullName evidence="2">Ribosome small subunit-dependent GTPase A</fullName>
    </submittedName>
</protein>
<gene>
    <name evidence="2" type="primary">rsgA</name>
    <name evidence="2" type="ORF">NG665_05265</name>
</gene>
<dbReference type="Gene3D" id="3.40.50.300">
    <property type="entry name" value="P-loop containing nucleotide triphosphate hydrolases"/>
    <property type="match status" value="1"/>
</dbReference>
<dbReference type="NCBIfam" id="TIGR00157">
    <property type="entry name" value="ribosome small subunit-dependent GTPase A"/>
    <property type="match status" value="1"/>
</dbReference>
<dbReference type="Gene3D" id="1.10.40.50">
    <property type="entry name" value="Probable gtpase engc, domain 3"/>
    <property type="match status" value="1"/>
</dbReference>
<dbReference type="Pfam" id="PF03193">
    <property type="entry name" value="RsgA_GTPase"/>
    <property type="match status" value="1"/>
</dbReference>